<evidence type="ECO:0000313" key="6">
    <source>
        <dbReference type="Proteomes" id="UP000694941"/>
    </source>
</evidence>
<dbReference type="Pfam" id="PF00071">
    <property type="entry name" value="Ras"/>
    <property type="match status" value="1"/>
</dbReference>
<dbReference type="InterPro" id="IPR051065">
    <property type="entry name" value="Ras-related_GTPase"/>
</dbReference>
<dbReference type="InterPro" id="IPR027417">
    <property type="entry name" value="P-loop_NTPase"/>
</dbReference>
<comment type="catalytic activity">
    <reaction evidence="4">
        <text>GTP + H2O = GDP + phosphate + H(+)</text>
        <dbReference type="Rhea" id="RHEA:19669"/>
        <dbReference type="ChEBI" id="CHEBI:15377"/>
        <dbReference type="ChEBI" id="CHEBI:15378"/>
        <dbReference type="ChEBI" id="CHEBI:37565"/>
        <dbReference type="ChEBI" id="CHEBI:43474"/>
        <dbReference type="ChEBI" id="CHEBI:58189"/>
        <dbReference type="EC" id="3.6.5.2"/>
    </reaction>
</comment>
<evidence type="ECO:0000313" key="7">
    <source>
        <dbReference type="RefSeq" id="XP_013788636.1"/>
    </source>
</evidence>
<dbReference type="InterPro" id="IPR005225">
    <property type="entry name" value="Small_GTP-bd"/>
</dbReference>
<keyword evidence="3" id="KW-0378">Hydrolase</keyword>
<organism evidence="6 7">
    <name type="scientific">Limulus polyphemus</name>
    <name type="common">Atlantic horseshoe crab</name>
    <dbReference type="NCBI Taxonomy" id="6850"/>
    <lineage>
        <taxon>Eukaryota</taxon>
        <taxon>Metazoa</taxon>
        <taxon>Ecdysozoa</taxon>
        <taxon>Arthropoda</taxon>
        <taxon>Chelicerata</taxon>
        <taxon>Merostomata</taxon>
        <taxon>Xiphosura</taxon>
        <taxon>Limulidae</taxon>
        <taxon>Limulus</taxon>
    </lineage>
</organism>
<dbReference type="GeneID" id="106472525"/>
<dbReference type="SMART" id="SM00173">
    <property type="entry name" value="RAS"/>
    <property type="match status" value="1"/>
</dbReference>
<keyword evidence="6" id="KW-1185">Reference proteome</keyword>
<evidence type="ECO:0000256" key="1">
    <source>
        <dbReference type="ARBA" id="ARBA00008344"/>
    </source>
</evidence>
<evidence type="ECO:0000256" key="2">
    <source>
        <dbReference type="ARBA" id="ARBA00011984"/>
    </source>
</evidence>
<feature type="region of interest" description="Disordered" evidence="5">
    <location>
        <begin position="216"/>
        <end position="257"/>
    </location>
</feature>
<dbReference type="SMART" id="SM00174">
    <property type="entry name" value="RHO"/>
    <property type="match status" value="1"/>
</dbReference>
<dbReference type="EC" id="3.6.5.2" evidence="2"/>
<evidence type="ECO:0000256" key="4">
    <source>
        <dbReference type="ARBA" id="ARBA00048098"/>
    </source>
</evidence>
<dbReference type="PROSITE" id="PS51421">
    <property type="entry name" value="RAS"/>
    <property type="match status" value="1"/>
</dbReference>
<gene>
    <name evidence="7" type="primary">LOC106472525</name>
</gene>
<evidence type="ECO:0000256" key="5">
    <source>
        <dbReference type="SAM" id="MobiDB-lite"/>
    </source>
</evidence>
<feature type="compositionally biased region" description="Polar residues" evidence="5">
    <location>
        <begin position="216"/>
        <end position="245"/>
    </location>
</feature>
<protein>
    <recommendedName>
        <fullName evidence="2">small monomeric GTPase</fullName>
        <ecNumber evidence="2">3.6.5.2</ecNumber>
    </recommendedName>
</protein>
<dbReference type="SMART" id="SM00175">
    <property type="entry name" value="RAB"/>
    <property type="match status" value="1"/>
</dbReference>
<evidence type="ECO:0000256" key="3">
    <source>
        <dbReference type="ARBA" id="ARBA00022801"/>
    </source>
</evidence>
<dbReference type="PRINTS" id="PR00449">
    <property type="entry name" value="RASTRNSFRMNG"/>
</dbReference>
<reference evidence="7" key="1">
    <citation type="submission" date="2025-08" db="UniProtKB">
        <authorList>
            <consortium name="RefSeq"/>
        </authorList>
    </citation>
    <scope>IDENTIFICATION</scope>
    <source>
        <tissue evidence="7">Muscle</tissue>
    </source>
</reference>
<dbReference type="Gene3D" id="3.40.50.300">
    <property type="entry name" value="P-loop containing nucleotide triphosphate hydrolases"/>
    <property type="match status" value="1"/>
</dbReference>
<proteinExistence type="inferred from homology"/>
<accession>A0ABM1BU11</accession>
<dbReference type="PROSITE" id="PS51419">
    <property type="entry name" value="RAB"/>
    <property type="match status" value="1"/>
</dbReference>
<dbReference type="InterPro" id="IPR001806">
    <property type="entry name" value="Small_GTPase"/>
</dbReference>
<name>A0ABM1BU11_LIMPO</name>
<dbReference type="NCBIfam" id="TIGR00231">
    <property type="entry name" value="small_GTP"/>
    <property type="match status" value="1"/>
</dbReference>
<dbReference type="Proteomes" id="UP000694941">
    <property type="component" value="Unplaced"/>
</dbReference>
<sequence>MNATGGRKTSNNLQVTTTAHGSNLPEVNIALLGALGVGKSALTVKYITKRFISEYDPDLEDTYSKVEIFDQQEVIVRLMDTCDKEGKEPDRYLKWADAFLVVYSITSRPSFKHAQQYLDLVVQNQNQRHAGTGNSECPLILIGNKVDLERYRQVSKLEGASCAKKYQAIFFETTAAEDYQEVENIFHEVARHILREQDPSSALKPLYIGDDKVASTANRNSLPRNQRSPTSALPNQRSPTSTSPRITLMPKDRRPDEKNFVMVDRNPKFKLFNKGFKIFQS</sequence>
<comment type="similarity">
    <text evidence="1">Belongs to the small GTPase superfamily. Ras family.</text>
</comment>
<dbReference type="PANTHER" id="PTHR45704">
    <property type="entry name" value="RAS-LIKE FAMILY MEMBER 11"/>
    <property type="match status" value="1"/>
</dbReference>
<dbReference type="RefSeq" id="XP_013788636.1">
    <property type="nucleotide sequence ID" value="XM_013933182.2"/>
</dbReference>
<dbReference type="SUPFAM" id="SSF52540">
    <property type="entry name" value="P-loop containing nucleoside triphosphate hydrolases"/>
    <property type="match status" value="1"/>
</dbReference>